<name>A0A7V7NX02_9VIBR</name>
<dbReference type="AlphaFoldDB" id="A0A7V7NX02"/>
<evidence type="ECO:0000256" key="1">
    <source>
        <dbReference type="SAM" id="SignalP"/>
    </source>
</evidence>
<feature type="chain" id="PRO_5030857676" evidence="1">
    <location>
        <begin position="20"/>
        <end position="383"/>
    </location>
</feature>
<dbReference type="Proteomes" id="UP000423756">
    <property type="component" value="Unassembled WGS sequence"/>
</dbReference>
<proteinExistence type="predicted"/>
<dbReference type="GeneID" id="77344708"/>
<gene>
    <name evidence="2" type="ORF">F7Q91_03425</name>
</gene>
<protein>
    <submittedName>
        <fullName evidence="2">Uncharacterized protein</fullName>
    </submittedName>
</protein>
<feature type="signal peptide" evidence="1">
    <location>
        <begin position="1"/>
        <end position="19"/>
    </location>
</feature>
<comment type="caution">
    <text evidence="2">The sequence shown here is derived from an EMBL/GenBank/DDBJ whole genome shotgun (WGS) entry which is preliminary data.</text>
</comment>
<evidence type="ECO:0000313" key="3">
    <source>
        <dbReference type="Proteomes" id="UP000423756"/>
    </source>
</evidence>
<accession>A0A7V7NX02</accession>
<dbReference type="EMBL" id="VZPX01000004">
    <property type="protein sequence ID" value="KAB0482473.1"/>
    <property type="molecule type" value="Genomic_DNA"/>
</dbReference>
<keyword evidence="1" id="KW-0732">Signal</keyword>
<sequence>MFKKTLVCIAILSPFSANAVVCTDPTGLGQIISQSAQDAMLWAEEKGMALTEMSMTELMEKWKASQDTTRVLAQTQALSTTASETANLQQQAKMEPSPLMCDGINSVVGIYESLDDFYCETSNASLDFAEQLTQEASCEEGRCNSTQQTIADEAVKLFEEEAVNGGDVDMSKMNISGLLPGLGEAGYSKSPEEKERIDTLIKVLFNPGNVRRMPTGANGERITSDSSPEAIRSYNRWLKDYLRTTAGFNTAKRVSGLTDPRDHNGQKVQSVLEQIKKDIDFYNSDEQIKLYGNGGDKSCFENMRFQLKTQKEMEIWLNSPSGQACKKQFTTVEQVQRMTAQMQARNLSLMGYALDSMLSSEFNLAMQSQILNEILNNLEKKRF</sequence>
<reference evidence="2 3" key="1">
    <citation type="submission" date="2019-09" db="EMBL/GenBank/DDBJ databases">
        <title>Draft genome sequences of 48 bacterial type strains from the CCUG.</title>
        <authorList>
            <person name="Tunovic T."/>
            <person name="Pineiro-Iglesias B."/>
            <person name="Unosson C."/>
            <person name="Inganas E."/>
            <person name="Ohlen M."/>
            <person name="Cardew S."/>
            <person name="Jensie-Markopoulos S."/>
            <person name="Salva-Serra F."/>
            <person name="Jaen-Luchoro D."/>
            <person name="Karlsson R."/>
            <person name="Svensson-Stadler L."/>
            <person name="Chun J."/>
            <person name="Moore E."/>
        </authorList>
    </citation>
    <scope>NUCLEOTIDE SEQUENCE [LARGE SCALE GENOMIC DNA]</scope>
    <source>
        <strain evidence="2 3">CCUG 48643</strain>
    </source>
</reference>
<evidence type="ECO:0000313" key="2">
    <source>
        <dbReference type="EMBL" id="KAB0482473.1"/>
    </source>
</evidence>
<dbReference type="RefSeq" id="WP_137406550.1">
    <property type="nucleotide sequence ID" value="NZ_AP025467.1"/>
</dbReference>
<organism evidence="2 3">
    <name type="scientific">Vibrio chagasii</name>
    <dbReference type="NCBI Taxonomy" id="170679"/>
    <lineage>
        <taxon>Bacteria</taxon>
        <taxon>Pseudomonadati</taxon>
        <taxon>Pseudomonadota</taxon>
        <taxon>Gammaproteobacteria</taxon>
        <taxon>Vibrionales</taxon>
        <taxon>Vibrionaceae</taxon>
        <taxon>Vibrio</taxon>
    </lineage>
</organism>